<dbReference type="SUPFAM" id="SSF53187">
    <property type="entry name" value="Zn-dependent exopeptidases"/>
    <property type="match status" value="1"/>
</dbReference>
<evidence type="ECO:0000313" key="1">
    <source>
        <dbReference type="EMBL" id="ADP76942.1"/>
    </source>
</evidence>
<dbReference type="Proteomes" id="UP000002315">
    <property type="component" value="Chromosome"/>
</dbReference>
<keyword evidence="2" id="KW-1185">Reference proteome</keyword>
<dbReference type="STRING" id="523846.Mfer_0139"/>
<gene>
    <name evidence="1" type="ordered locus">Mfer_0139</name>
</gene>
<dbReference type="OrthoDB" id="75202at2157"/>
<organism evidence="1 2">
    <name type="scientific">Methanothermus fervidus (strain ATCC 43054 / DSM 2088 / JCM 10308 / V24 S)</name>
    <dbReference type="NCBI Taxonomy" id="523846"/>
    <lineage>
        <taxon>Archaea</taxon>
        <taxon>Methanobacteriati</taxon>
        <taxon>Methanobacteriota</taxon>
        <taxon>Methanomada group</taxon>
        <taxon>Methanobacteria</taxon>
        <taxon>Methanobacteriales</taxon>
        <taxon>Methanothermaceae</taxon>
        <taxon>Methanothermus</taxon>
    </lineage>
</organism>
<protein>
    <submittedName>
        <fullName evidence="1">Uncharacterized protein</fullName>
    </submittedName>
</protein>
<sequence length="253" mass="29743">MKWKIFIIILLFAILLFFYKSSHIIREKSSGATHYTQIYGETKIDVYKFKSDKEGPKVAFILGIHPYEWEAHKAFYDAIKKYTSSQKFKGEIDVYWIHVPDQYAKNWKAGRDFGNRAANKYLVPMIKKERYSAIFDIHSGWEGWPYYGRPKWFILHPPTKEGKSLATNITKNINWIKILGNCSENKECVSYWVEMPIAKNKIPIVILEWGYCEPEKLWIKYKKVNLNATTPGEYEDKVTHALIFLNNLDKIIG</sequence>
<dbReference type="KEGG" id="mfv:Mfer_0139"/>
<name>E3GXB0_METFV</name>
<dbReference type="Gene3D" id="3.40.630.10">
    <property type="entry name" value="Zn peptidases"/>
    <property type="match status" value="1"/>
</dbReference>
<proteinExistence type="predicted"/>
<dbReference type="HOGENOM" id="CLU_1096712_0_0_2"/>
<accession>E3GXB0</accession>
<dbReference type="EMBL" id="CP002278">
    <property type="protein sequence ID" value="ADP76942.1"/>
    <property type="molecule type" value="Genomic_DNA"/>
</dbReference>
<evidence type="ECO:0000313" key="2">
    <source>
        <dbReference type="Proteomes" id="UP000002315"/>
    </source>
</evidence>
<reference evidence="1 2" key="1">
    <citation type="journal article" date="2010" name="Stand. Genomic Sci.">
        <title>Complete genome sequence of Methanothermus fervidus type strain (V24S).</title>
        <authorList>
            <person name="Anderson I."/>
            <person name="Djao O.D."/>
            <person name="Misra M."/>
            <person name="Chertkov O."/>
            <person name="Nolan M."/>
            <person name="Lucas S."/>
            <person name="Lapidus A."/>
            <person name="Del Rio T.G."/>
            <person name="Tice H."/>
            <person name="Cheng J.F."/>
            <person name="Tapia R."/>
            <person name="Han C."/>
            <person name="Goodwin L."/>
            <person name="Pitluck S."/>
            <person name="Liolios K."/>
            <person name="Ivanova N."/>
            <person name="Mavromatis K."/>
            <person name="Mikhailova N."/>
            <person name="Pati A."/>
            <person name="Brambilla E."/>
            <person name="Chen A."/>
            <person name="Palaniappan K."/>
            <person name="Land M."/>
            <person name="Hauser L."/>
            <person name="Chang Y.J."/>
            <person name="Jeffries C.D."/>
            <person name="Sikorski J."/>
            <person name="Spring S."/>
            <person name="Rohde M."/>
            <person name="Eichinger K."/>
            <person name="Huber H."/>
            <person name="Wirth R."/>
            <person name="Goker M."/>
            <person name="Detter J.C."/>
            <person name="Woyke T."/>
            <person name="Bristow J."/>
            <person name="Eisen J.A."/>
            <person name="Markowitz V."/>
            <person name="Hugenholtz P."/>
            <person name="Klenk H.P."/>
            <person name="Kyrpides N.C."/>
        </authorList>
    </citation>
    <scope>NUCLEOTIDE SEQUENCE [LARGE SCALE GENOMIC DNA]</scope>
    <source>
        <strain evidence="2">ATCC 43054 / DSM 2088 / JCM 10308 / V24 S</strain>
    </source>
</reference>
<dbReference type="AlphaFoldDB" id="E3GXB0"/>